<evidence type="ECO:0000256" key="2">
    <source>
        <dbReference type="ARBA" id="ARBA00010993"/>
    </source>
</evidence>
<dbReference type="GO" id="GO:0051453">
    <property type="term" value="P:regulation of intracellular pH"/>
    <property type="evidence" value="ECO:0007669"/>
    <property type="project" value="TreeGrafter"/>
</dbReference>
<dbReference type="Gene3D" id="1.10.287.570">
    <property type="entry name" value="Helical hairpin bin"/>
    <property type="match status" value="1"/>
</dbReference>
<keyword evidence="5 9" id="KW-0812">Transmembrane</keyword>
<dbReference type="SUPFAM" id="SSF55804">
    <property type="entry name" value="Phoshotransferase/anion transport protein"/>
    <property type="match status" value="1"/>
</dbReference>
<feature type="transmembrane region" description="Helical" evidence="9">
    <location>
        <begin position="850"/>
        <end position="871"/>
    </location>
</feature>
<evidence type="ECO:0000256" key="5">
    <source>
        <dbReference type="ARBA" id="ARBA00022692"/>
    </source>
</evidence>
<dbReference type="NCBIfam" id="TIGR00834">
    <property type="entry name" value="ae"/>
    <property type="match status" value="1"/>
</dbReference>
<dbReference type="OrthoDB" id="1735926at2759"/>
<dbReference type="AlphaFoldDB" id="A0A8J1U3Q8"/>
<evidence type="ECO:0000256" key="7">
    <source>
        <dbReference type="ARBA" id="ARBA00023065"/>
    </source>
</evidence>
<feature type="region of interest" description="Disordered" evidence="10">
    <location>
        <begin position="180"/>
        <end position="231"/>
    </location>
</feature>
<comment type="caution">
    <text evidence="13">The sequence shown here is derived from an EMBL/GenBank/DDBJ whole genome shotgun (WGS) entry which is preliminary data.</text>
</comment>
<evidence type="ECO:0000256" key="9">
    <source>
        <dbReference type="RuleBase" id="RU362035"/>
    </source>
</evidence>
<feature type="transmembrane region" description="Helical" evidence="9">
    <location>
        <begin position="891"/>
        <end position="908"/>
    </location>
</feature>
<evidence type="ECO:0000259" key="12">
    <source>
        <dbReference type="Pfam" id="PF07565"/>
    </source>
</evidence>
<feature type="domain" description="Bicarbonate transporter-like transmembrane" evidence="11">
    <location>
        <begin position="381"/>
        <end position="948"/>
    </location>
</feature>
<dbReference type="GO" id="GO:0008510">
    <property type="term" value="F:sodium:bicarbonate symporter activity"/>
    <property type="evidence" value="ECO:0007669"/>
    <property type="project" value="TreeGrafter"/>
</dbReference>
<dbReference type="PANTHER" id="PTHR11453:SF36">
    <property type="entry name" value="ANION EXCHANGE PROTEIN"/>
    <property type="match status" value="1"/>
</dbReference>
<dbReference type="InterPro" id="IPR013769">
    <property type="entry name" value="Band3_cytoplasmic_dom"/>
</dbReference>
<feature type="compositionally biased region" description="Polar residues" evidence="10">
    <location>
        <begin position="202"/>
        <end position="214"/>
    </location>
</feature>
<feature type="transmembrane region" description="Helical" evidence="9">
    <location>
        <begin position="410"/>
        <end position="430"/>
    </location>
</feature>
<dbReference type="PRINTS" id="PR01231">
    <property type="entry name" value="HCO3TRNSPORT"/>
</dbReference>
<feature type="transmembrane region" description="Helical" evidence="9">
    <location>
        <begin position="671"/>
        <end position="689"/>
    </location>
</feature>
<feature type="transmembrane region" description="Helical" evidence="9">
    <location>
        <begin position="495"/>
        <end position="520"/>
    </location>
</feature>
<comment type="subcellular location">
    <subcellularLocation>
        <location evidence="1">Cell membrane</location>
        <topology evidence="1">Multi-pass membrane protein</topology>
    </subcellularLocation>
    <subcellularLocation>
        <location evidence="9">Membrane</location>
        <topology evidence="9">Multi-pass membrane protein</topology>
    </subcellularLocation>
</comment>
<evidence type="ECO:0000256" key="1">
    <source>
        <dbReference type="ARBA" id="ARBA00004651"/>
    </source>
</evidence>
<keyword evidence="7 9" id="KW-0406">Ion transport</keyword>
<dbReference type="InterPro" id="IPR016152">
    <property type="entry name" value="PTrfase/Anion_transptr"/>
</dbReference>
<dbReference type="GO" id="GO:0005886">
    <property type="term" value="C:plasma membrane"/>
    <property type="evidence" value="ECO:0007669"/>
    <property type="project" value="UniProtKB-SubCell"/>
</dbReference>
<protein>
    <recommendedName>
        <fullName evidence="9">Anion exchange protein</fullName>
    </recommendedName>
</protein>
<reference evidence="13" key="1">
    <citation type="submission" date="2022-03" db="EMBL/GenBank/DDBJ databases">
        <authorList>
            <person name="Martin C."/>
        </authorList>
    </citation>
    <scope>NUCLEOTIDE SEQUENCE</scope>
</reference>
<evidence type="ECO:0000259" key="11">
    <source>
        <dbReference type="Pfam" id="PF00955"/>
    </source>
</evidence>
<evidence type="ECO:0000256" key="8">
    <source>
        <dbReference type="ARBA" id="ARBA00023136"/>
    </source>
</evidence>
<feature type="transmembrane region" description="Helical" evidence="9">
    <location>
        <begin position="526"/>
        <end position="547"/>
    </location>
</feature>
<keyword evidence="4" id="KW-1003">Cell membrane</keyword>
<sequence length="1025" mass="114761">MSTDGGEQNADSARICTVFGYDDGENMPFKFPPLNQQSSEVNSQITLDDEDDEFDTEAKPIFCELQKLYSISQTDPLDVEWREVGRWIKYEEIVEDSFKRWSKPHVSCLSLRAIYELKKYFNNGVVCLDSHATTHAEIAKAICDELISEEICSEERASTISEIYLKSHIHQYQIGSPFQRSISSVDTGSPSSPKEGYRGGSLTPTRSRSNSTSEGEVKKQEKPSKKFARKVPKNAEGATLLVGGCEEVHKPICAFLRLKDPITLEGMNEVNAPTRFVFLLIGPNSASSVYHEIARSMGTLFACPVFRETAYTAQTKVGIHHALDLFMNDATVLPSTGWDHTTRLEPPSHYTDKTWTQCLEGEDEIIEHTEDEHDRIRRTGRLFGGLVQDIKRKAPFYLSDFKDAIHFQTLASLVFAYFASLSATITFGGLMGTAIGNNMASFESLISAAFCGITYALLSGQPLTILGATGPVLVFETIVYGFCNDQGWYYLEFRLWVGLWTAIILLIVVMFDLSALVSYITRFTEESFSCLISLIFILEACQNMIYIQDKHPVHRNFHVLQLKPGEEGNFFFFQQNNSTCKCILGDSNTTDIDFVSRTLNITNASSTDIPFTMCDAFNGTLSDCQKATFSPDVFFFSFIVFISTFMIAFGLKIFKETRFFPVIVRKALADYAVPIAIATMTAIDIIVGIDTPKLNIPTEFRPTLPDRGWIIIPFSKNAWWTVLAALVPALLLSILVFMDQQITAVIVNNRRFKLKKGPGYHLDLLIISVQIAICSVIGTPYFVAATVRSISHVQSLGRESKEAAPGEKPKFLGTREQRVTACLAFGIIGVSVLFASVLQRVPMPVLYGVFLYMGVVSLGGVQLADRIFLLLMPQKHQPDHKYLRTVSTARVHLFTLIQLFCLTVLTVVKNIKSISIAFPLMILLLCFVRKALDWVFTKQELSDLDDLLPQVGKKDEFSDRHIFDIESHDIQDVTNKLTTNGDVNRNNVPAIVLNGQDGLQQRRPSKIQVEYKMTKPASGHDMTAL</sequence>
<feature type="transmembrane region" description="Helical" evidence="9">
    <location>
        <begin position="633"/>
        <end position="651"/>
    </location>
</feature>
<dbReference type="GO" id="GO:0005452">
    <property type="term" value="F:solute:inorganic anion antiporter activity"/>
    <property type="evidence" value="ECO:0007669"/>
    <property type="project" value="InterPro"/>
</dbReference>
<dbReference type="EMBL" id="CAIIXF020000006">
    <property type="protein sequence ID" value="CAH1786654.1"/>
    <property type="molecule type" value="Genomic_DNA"/>
</dbReference>
<organism evidence="13 14">
    <name type="scientific">Owenia fusiformis</name>
    <name type="common">Polychaete worm</name>
    <dbReference type="NCBI Taxonomy" id="6347"/>
    <lineage>
        <taxon>Eukaryota</taxon>
        <taxon>Metazoa</taxon>
        <taxon>Spiralia</taxon>
        <taxon>Lophotrochozoa</taxon>
        <taxon>Annelida</taxon>
        <taxon>Polychaeta</taxon>
        <taxon>Sedentaria</taxon>
        <taxon>Canalipalpata</taxon>
        <taxon>Sabellida</taxon>
        <taxon>Oweniida</taxon>
        <taxon>Oweniidae</taxon>
        <taxon>Owenia</taxon>
    </lineage>
</organism>
<feature type="compositionally biased region" description="Polar residues" evidence="10">
    <location>
        <begin position="180"/>
        <end position="192"/>
    </location>
</feature>
<dbReference type="Proteomes" id="UP000749559">
    <property type="component" value="Unassembled WGS sequence"/>
</dbReference>
<dbReference type="InterPro" id="IPR003020">
    <property type="entry name" value="HCO3_transpt_euk"/>
</dbReference>
<feature type="compositionally biased region" description="Basic and acidic residues" evidence="10">
    <location>
        <begin position="215"/>
        <end position="224"/>
    </location>
</feature>
<evidence type="ECO:0000256" key="6">
    <source>
        <dbReference type="ARBA" id="ARBA00022989"/>
    </source>
</evidence>
<dbReference type="Gene3D" id="3.40.930.10">
    <property type="entry name" value="Mannitol-specific EII, Chain A"/>
    <property type="match status" value="1"/>
</dbReference>
<proteinExistence type="inferred from homology"/>
<evidence type="ECO:0000256" key="10">
    <source>
        <dbReference type="SAM" id="MobiDB-lite"/>
    </source>
</evidence>
<evidence type="ECO:0000256" key="4">
    <source>
        <dbReference type="ARBA" id="ARBA00022475"/>
    </source>
</evidence>
<evidence type="ECO:0000256" key="3">
    <source>
        <dbReference type="ARBA" id="ARBA00022448"/>
    </source>
</evidence>
<comment type="similarity">
    <text evidence="2 9">Belongs to the anion exchanger (TC 2.A.31) family.</text>
</comment>
<dbReference type="FunFam" id="1.10.287.570:FF:000001">
    <property type="entry name" value="Anion exchange protein"/>
    <property type="match status" value="1"/>
</dbReference>
<keyword evidence="6 9" id="KW-1133">Transmembrane helix</keyword>
<feature type="domain" description="Band 3 cytoplasmic" evidence="12">
    <location>
        <begin position="61"/>
        <end position="339"/>
    </location>
</feature>
<keyword evidence="3 9" id="KW-0813">Transport</keyword>
<feature type="transmembrane region" description="Helical" evidence="9">
    <location>
        <begin position="464"/>
        <end position="483"/>
    </location>
</feature>
<name>A0A8J1U3Q8_OWEFU</name>
<accession>A0A8J1U3Q8</accession>
<dbReference type="GO" id="GO:0008509">
    <property type="term" value="F:monoatomic anion transmembrane transporter activity"/>
    <property type="evidence" value="ECO:0007669"/>
    <property type="project" value="InterPro"/>
</dbReference>
<gene>
    <name evidence="13" type="ORF">OFUS_LOCUS12508</name>
</gene>
<evidence type="ECO:0000313" key="13">
    <source>
        <dbReference type="EMBL" id="CAH1786654.1"/>
    </source>
</evidence>
<feature type="transmembrane region" description="Helical" evidence="9">
    <location>
        <begin position="717"/>
        <end position="738"/>
    </location>
</feature>
<feature type="transmembrane region" description="Helical" evidence="9">
    <location>
        <begin position="758"/>
        <end position="783"/>
    </location>
</feature>
<keyword evidence="14" id="KW-1185">Reference proteome</keyword>
<dbReference type="PANTHER" id="PTHR11453">
    <property type="entry name" value="ANION EXCHANGE PROTEIN"/>
    <property type="match status" value="1"/>
</dbReference>
<feature type="transmembrane region" description="Helical" evidence="9">
    <location>
        <begin position="819"/>
        <end position="838"/>
    </location>
</feature>
<evidence type="ECO:0000313" key="14">
    <source>
        <dbReference type="Proteomes" id="UP000749559"/>
    </source>
</evidence>
<keyword evidence="8 9" id="KW-0472">Membrane</keyword>
<dbReference type="Pfam" id="PF00955">
    <property type="entry name" value="HCO3_cotransp"/>
    <property type="match status" value="1"/>
</dbReference>
<dbReference type="InterPro" id="IPR011531">
    <property type="entry name" value="HCO3_transpt-like_TM_dom"/>
</dbReference>
<dbReference type="Pfam" id="PF07565">
    <property type="entry name" value="Band_3_cyto"/>
    <property type="match status" value="1"/>
</dbReference>